<name>A0AAV2T1Z2_CALDB</name>
<proteinExistence type="predicted"/>
<evidence type="ECO:0000256" key="2">
    <source>
        <dbReference type="ARBA" id="ARBA00022614"/>
    </source>
</evidence>
<dbReference type="GO" id="GO:0031267">
    <property type="term" value="F:small GTPase binding"/>
    <property type="evidence" value="ECO:0007669"/>
    <property type="project" value="TreeGrafter"/>
</dbReference>
<dbReference type="Gene3D" id="3.80.10.10">
    <property type="entry name" value="Ribonuclease Inhibitor"/>
    <property type="match status" value="1"/>
</dbReference>
<dbReference type="GO" id="GO:0005634">
    <property type="term" value="C:nucleus"/>
    <property type="evidence" value="ECO:0007669"/>
    <property type="project" value="TreeGrafter"/>
</dbReference>
<feature type="region of interest" description="Disordered" evidence="4">
    <location>
        <begin position="450"/>
        <end position="471"/>
    </location>
</feature>
<evidence type="ECO:0000313" key="6">
    <source>
        <dbReference type="Proteomes" id="UP001497525"/>
    </source>
</evidence>
<evidence type="ECO:0000256" key="4">
    <source>
        <dbReference type="SAM" id="MobiDB-lite"/>
    </source>
</evidence>
<dbReference type="GO" id="GO:0005829">
    <property type="term" value="C:cytosol"/>
    <property type="evidence" value="ECO:0007669"/>
    <property type="project" value="TreeGrafter"/>
</dbReference>
<evidence type="ECO:0000313" key="5">
    <source>
        <dbReference type="EMBL" id="CAL5131184.1"/>
    </source>
</evidence>
<dbReference type="GO" id="GO:0006913">
    <property type="term" value="P:nucleocytoplasmic transport"/>
    <property type="evidence" value="ECO:0007669"/>
    <property type="project" value="TreeGrafter"/>
</dbReference>
<keyword evidence="1" id="KW-0343">GTPase activation</keyword>
<feature type="region of interest" description="Disordered" evidence="4">
    <location>
        <begin position="372"/>
        <end position="437"/>
    </location>
</feature>
<dbReference type="InterPro" id="IPR027038">
    <property type="entry name" value="RanGap"/>
</dbReference>
<feature type="compositionally biased region" description="Polar residues" evidence="4">
    <location>
        <begin position="425"/>
        <end position="437"/>
    </location>
</feature>
<evidence type="ECO:0008006" key="7">
    <source>
        <dbReference type="Google" id="ProtNLM"/>
    </source>
</evidence>
<dbReference type="SMART" id="SM00368">
    <property type="entry name" value="LRR_RI"/>
    <property type="match status" value="9"/>
</dbReference>
<dbReference type="SUPFAM" id="SSF52047">
    <property type="entry name" value="RNI-like"/>
    <property type="match status" value="1"/>
</dbReference>
<comment type="caution">
    <text evidence="5">The sequence shown here is derived from an EMBL/GenBank/DDBJ whole genome shotgun (WGS) entry which is preliminary data.</text>
</comment>
<organism evidence="5 6">
    <name type="scientific">Calicophoron daubneyi</name>
    <name type="common">Rumen fluke</name>
    <name type="synonym">Paramphistomum daubneyi</name>
    <dbReference type="NCBI Taxonomy" id="300641"/>
    <lineage>
        <taxon>Eukaryota</taxon>
        <taxon>Metazoa</taxon>
        <taxon>Spiralia</taxon>
        <taxon>Lophotrochozoa</taxon>
        <taxon>Platyhelminthes</taxon>
        <taxon>Trematoda</taxon>
        <taxon>Digenea</taxon>
        <taxon>Plagiorchiida</taxon>
        <taxon>Pronocephalata</taxon>
        <taxon>Paramphistomoidea</taxon>
        <taxon>Paramphistomidae</taxon>
        <taxon>Calicophoron</taxon>
    </lineage>
</organism>
<feature type="compositionally biased region" description="Acidic residues" evidence="4">
    <location>
        <begin position="372"/>
        <end position="412"/>
    </location>
</feature>
<dbReference type="PANTHER" id="PTHR24113:SF12">
    <property type="entry name" value="RAN GTPASE-ACTIVATING PROTEIN 1"/>
    <property type="match status" value="1"/>
</dbReference>
<dbReference type="InterPro" id="IPR001611">
    <property type="entry name" value="Leu-rich_rpt"/>
</dbReference>
<dbReference type="GO" id="GO:0048471">
    <property type="term" value="C:perinuclear region of cytoplasm"/>
    <property type="evidence" value="ECO:0007669"/>
    <property type="project" value="TreeGrafter"/>
</dbReference>
<dbReference type="AlphaFoldDB" id="A0AAV2T1Z2"/>
<dbReference type="CDD" id="cd00116">
    <property type="entry name" value="LRR_RI"/>
    <property type="match status" value="1"/>
</dbReference>
<dbReference type="InterPro" id="IPR032675">
    <property type="entry name" value="LRR_dom_sf"/>
</dbReference>
<protein>
    <recommendedName>
        <fullName evidence="7">Ran GTPase-activating protein 1</fullName>
    </recommendedName>
</protein>
<dbReference type="GO" id="GO:0005096">
    <property type="term" value="F:GTPase activator activity"/>
    <property type="evidence" value="ECO:0007669"/>
    <property type="project" value="UniProtKB-KW"/>
</dbReference>
<dbReference type="PANTHER" id="PTHR24113">
    <property type="entry name" value="RAN GTPASE-ACTIVATING PROTEIN 1"/>
    <property type="match status" value="1"/>
</dbReference>
<reference evidence="5" key="1">
    <citation type="submission" date="2024-06" db="EMBL/GenBank/DDBJ databases">
        <authorList>
            <person name="Liu X."/>
            <person name="Lenzi L."/>
            <person name="Haldenby T S."/>
            <person name="Uol C."/>
        </authorList>
    </citation>
    <scope>NUCLEOTIDE SEQUENCE</scope>
</reference>
<dbReference type="Proteomes" id="UP001497525">
    <property type="component" value="Unassembled WGS sequence"/>
</dbReference>
<evidence type="ECO:0000256" key="3">
    <source>
        <dbReference type="ARBA" id="ARBA00022737"/>
    </source>
</evidence>
<keyword evidence="2" id="KW-0433">Leucine-rich repeat</keyword>
<sequence>MVILETEPEKTIVFFGLALKLDKAEDSKSIVDALRRQKDAECLDLRGNTLGIEAAEPIGQALRENKCINRLLLSDLFTGRLKTEIAPALRHLSAGIVTSGAHLVELDLSDNAFGPNGVVGVVDLLASPACFSLEILRMNNQGLGHEGCRQLTEALEKGRQASCKRGLKLKVFSAGRNRLENVGAKLLSEVLSDMGSLEEFSVYQNGIGIHGVEGVYALVKILKKNPNLRVLNLSDNSLTPKGGEAIAKALPFLSNLEELHLSDCILRSSGTRALASSLGDPDVAPNLRVLNLTGNEINRSVGISLILSLGDKSRLELLDLNANEFGKSGIRAIIRTLDSVNLSHTLPSRDSAEHTFDEEPVGDQSYIAAFDDDQGSASEEEEEGSDEEGYEDGPDDAGDQPSYEEDDDEEADTSFNTVEERPLRSSGNNSAFKNQTASNFSFREIHDALGEKSCPGGEQTENTSNKSGPFGGGLFSSVGLMGTDRTDAGTVRSKLWPTSNSNGLFSTTNLGDSLKKGNLFSPPLLSIPSSNMNTKSKESTETAVDDLSNRMRQFLMCNTGVKDTENLIESIRRIKSIEENFPHSRIRDCVKFAVPEDVVRLSLALSRRIGNLNEGSQVSHVAVGLLASVLVPPQGTISRSGDANVGTSSVTSRAVNCLLVHLGAIKAEKGGPDDLLSTCDPAEAERTRVSYLSVTRRLTETYANTLPTSVRNCLCLLLSEQRKRERLCSPVKKPSVGGEFDRLRDDVLSLLQNQLAGMKLM</sequence>
<evidence type="ECO:0000256" key="1">
    <source>
        <dbReference type="ARBA" id="ARBA00022468"/>
    </source>
</evidence>
<dbReference type="EMBL" id="CAXLJL010000079">
    <property type="protein sequence ID" value="CAL5131184.1"/>
    <property type="molecule type" value="Genomic_DNA"/>
</dbReference>
<dbReference type="Pfam" id="PF13516">
    <property type="entry name" value="LRR_6"/>
    <property type="match status" value="3"/>
</dbReference>
<keyword evidence="3" id="KW-0677">Repeat</keyword>
<accession>A0AAV2T1Z2</accession>
<gene>
    <name evidence="5" type="ORF">CDAUBV1_LOCUS3355</name>
</gene>